<feature type="compositionally biased region" description="Basic and acidic residues" evidence="1">
    <location>
        <begin position="249"/>
        <end position="270"/>
    </location>
</feature>
<protein>
    <submittedName>
        <fullName evidence="2">ZYBA0S05-00364g1_1</fullName>
    </submittedName>
</protein>
<proteinExistence type="predicted"/>
<organism evidence="2 3">
    <name type="scientific">Zygosaccharomyces bailii (strain CLIB 213 / ATCC 58445 / CBS 680 / BCRC 21525 / NBRC 1098 / NCYC 1416 / NRRL Y-2227)</name>
    <dbReference type="NCBI Taxonomy" id="1333698"/>
    <lineage>
        <taxon>Eukaryota</taxon>
        <taxon>Fungi</taxon>
        <taxon>Dikarya</taxon>
        <taxon>Ascomycota</taxon>
        <taxon>Saccharomycotina</taxon>
        <taxon>Saccharomycetes</taxon>
        <taxon>Saccharomycetales</taxon>
        <taxon>Saccharomycetaceae</taxon>
        <taxon>Zygosaccharomyces</taxon>
    </lineage>
</organism>
<feature type="region of interest" description="Disordered" evidence="1">
    <location>
        <begin position="242"/>
        <end position="285"/>
    </location>
</feature>
<feature type="compositionally biased region" description="Acidic residues" evidence="1">
    <location>
        <begin position="271"/>
        <end position="285"/>
    </location>
</feature>
<dbReference type="Proteomes" id="UP000019375">
    <property type="component" value="Unassembled WGS sequence"/>
</dbReference>
<dbReference type="Pfam" id="PF10336">
    <property type="entry name" value="DUF2420"/>
    <property type="match status" value="1"/>
</dbReference>
<dbReference type="InterPro" id="IPR018822">
    <property type="entry name" value="UPF0646"/>
</dbReference>
<sequence>MEFSNDVGVSLVDEEEDLLEYDNSMSSDDGQESTTEDDKNERIHVVSENEIRQAAEMILKQKLPKVLVKYNNDEFLLFECDKEEVNEVKAIICEESKGFSQSCNELFSSIRHFLETYYGKIAFVSKELLLELPCLDLTLCEDNVYNSQITFSDISTIFNVLKERSEHNSEVNVPGCIMGTITIRPRFVSRYNTLVELTQSSATLSNIKPFKNDETNPLVLDDNALPEKTPFDDQKREVVVMNLDEEGEAGERESEKKRIEEEEPESRLGESDSDELLEIVDNEEG</sequence>
<name>A0A8J2T7J2_ZYGB2</name>
<keyword evidence="3" id="KW-1185">Reference proteome</keyword>
<evidence type="ECO:0000313" key="2">
    <source>
        <dbReference type="EMBL" id="CDF89730.1"/>
    </source>
</evidence>
<dbReference type="EMBL" id="HG316458">
    <property type="protein sequence ID" value="CDF89730.1"/>
    <property type="molecule type" value="Genomic_DNA"/>
</dbReference>
<feature type="region of interest" description="Disordered" evidence="1">
    <location>
        <begin position="20"/>
        <end position="40"/>
    </location>
</feature>
<reference evidence="3" key="1">
    <citation type="journal article" date="2013" name="Genome Announc.">
        <title>Genome sequence of the food spoilage yeast Zygosaccharomyces bailii CLIB 213(T).</title>
        <authorList>
            <person name="Galeote V."/>
            <person name="Bigey F."/>
            <person name="Devillers H."/>
            <person name="Neuveglise C."/>
            <person name="Dequin S."/>
        </authorList>
    </citation>
    <scope>NUCLEOTIDE SEQUENCE [LARGE SCALE GENOMIC DNA]</scope>
    <source>
        <strain evidence="3">CLIB 213 / ATCC 58445 / CBS 680 / CCRC 21525 / NBRC 1098 / NCYC 1416 / NRRL Y-2227</strain>
    </source>
</reference>
<evidence type="ECO:0000256" key="1">
    <source>
        <dbReference type="SAM" id="MobiDB-lite"/>
    </source>
</evidence>
<dbReference type="AlphaFoldDB" id="A0A8J2T7J2"/>
<feature type="region of interest" description="Disordered" evidence="1">
    <location>
        <begin position="218"/>
        <end position="237"/>
    </location>
</feature>
<accession>A0A8J2T7J2</accession>
<dbReference type="OrthoDB" id="2507795at2759"/>
<gene>
    <name evidence="2" type="ORF">BN860_00364g</name>
</gene>
<evidence type="ECO:0000313" key="3">
    <source>
        <dbReference type="Proteomes" id="UP000019375"/>
    </source>
</evidence>